<dbReference type="AlphaFoldDB" id="A0A1K0FL07"/>
<sequence>MPLSLAFPPPWRTRPAGRAVAAAVLALSAVAVTSGCGKTVSIGDSSPATTAAASSAAASSAAAADQAGQNAGNNALQVVDSTAAQDGKTGDGGTVVGVAVQATPPQWVQLSAVTSPALNVPHLININQAVLYRFDDDTSKPSRSNCNDACAMKWPPVTIQEDGKVYLAGVDPEQVGAIRREDGAIQLTIGGWPVYRFAEDSKPGDLKGQGVAGSWFVVSPQGEKITGGR</sequence>
<keyword evidence="2" id="KW-1185">Reference proteome</keyword>
<evidence type="ECO:0000313" key="1">
    <source>
        <dbReference type="EMBL" id="OJF13489.1"/>
    </source>
</evidence>
<dbReference type="PANTHER" id="PTHR39335">
    <property type="entry name" value="BLL4220 PROTEIN"/>
    <property type="match status" value="1"/>
</dbReference>
<protein>
    <recommendedName>
        <fullName evidence="3">Lipoprotein with Yx(FWY)xxD motif</fullName>
    </recommendedName>
</protein>
<accession>A0A1K0FL07</accession>
<dbReference type="EMBL" id="MEIA01000149">
    <property type="protein sequence ID" value="OJF13489.1"/>
    <property type="molecule type" value="Genomic_DNA"/>
</dbReference>
<reference evidence="1 2" key="1">
    <citation type="submission" date="2016-09" db="EMBL/GenBank/DDBJ databases">
        <title>Couchioplanes caeruleus draft genome sequence.</title>
        <authorList>
            <person name="Sheehan J."/>
            <person name="Caffrey P."/>
        </authorList>
    </citation>
    <scope>NUCLEOTIDE SEQUENCE [LARGE SCALE GENOMIC DNA]</scope>
    <source>
        <strain evidence="1 2">DSM 43634</strain>
    </source>
</reference>
<dbReference type="Proteomes" id="UP000182486">
    <property type="component" value="Unassembled WGS sequence"/>
</dbReference>
<organism evidence="1 2">
    <name type="scientific">Couchioplanes caeruleus subsp. caeruleus</name>
    <dbReference type="NCBI Taxonomy" id="56427"/>
    <lineage>
        <taxon>Bacteria</taxon>
        <taxon>Bacillati</taxon>
        <taxon>Actinomycetota</taxon>
        <taxon>Actinomycetes</taxon>
        <taxon>Micromonosporales</taxon>
        <taxon>Micromonosporaceae</taxon>
        <taxon>Couchioplanes</taxon>
    </lineage>
</organism>
<proteinExistence type="predicted"/>
<dbReference type="InterPro" id="IPR005297">
    <property type="entry name" value="Lipoprotein_repeat"/>
</dbReference>
<evidence type="ECO:0000313" key="2">
    <source>
        <dbReference type="Proteomes" id="UP000182486"/>
    </source>
</evidence>
<name>A0A1K0FL07_9ACTN</name>
<dbReference type="GO" id="GO:0043448">
    <property type="term" value="P:alkane catabolic process"/>
    <property type="evidence" value="ECO:0007669"/>
    <property type="project" value="TreeGrafter"/>
</dbReference>
<gene>
    <name evidence="1" type="ORF">BG844_14935</name>
</gene>
<dbReference type="PANTHER" id="PTHR39335:SF1">
    <property type="entry name" value="BLL4220 PROTEIN"/>
    <property type="match status" value="1"/>
</dbReference>
<comment type="caution">
    <text evidence="1">The sequence shown here is derived from an EMBL/GenBank/DDBJ whole genome shotgun (WGS) entry which is preliminary data.</text>
</comment>
<evidence type="ECO:0008006" key="3">
    <source>
        <dbReference type="Google" id="ProtNLM"/>
    </source>
</evidence>
<dbReference type="Pfam" id="PF03640">
    <property type="entry name" value="Lipoprotein_15"/>
    <property type="match status" value="2"/>
</dbReference>